<evidence type="ECO:0000256" key="1">
    <source>
        <dbReference type="SAM" id="Phobius"/>
    </source>
</evidence>
<organism evidence="2 3">
    <name type="scientific">Pseudosulfitobacter pseudonitzschiae</name>
    <dbReference type="NCBI Taxonomy" id="1402135"/>
    <lineage>
        <taxon>Bacteria</taxon>
        <taxon>Pseudomonadati</taxon>
        <taxon>Pseudomonadota</taxon>
        <taxon>Alphaproteobacteria</taxon>
        <taxon>Rhodobacterales</taxon>
        <taxon>Roseobacteraceae</taxon>
        <taxon>Pseudosulfitobacter</taxon>
    </lineage>
</organism>
<comment type="caution">
    <text evidence="2">The sequence shown here is derived from an EMBL/GenBank/DDBJ whole genome shotgun (WGS) entry which is preliminary data.</text>
</comment>
<feature type="transmembrane region" description="Helical" evidence="1">
    <location>
        <begin position="41"/>
        <end position="60"/>
    </location>
</feature>
<dbReference type="OrthoDB" id="7851333at2"/>
<gene>
    <name evidence="2" type="ORF">SUH3_15325</name>
</gene>
<dbReference type="Proteomes" id="UP000027746">
    <property type="component" value="Unassembled WGS sequence"/>
</dbReference>
<proteinExistence type="predicted"/>
<dbReference type="AlphaFoldDB" id="A0A073J4H8"/>
<feature type="transmembrane region" description="Helical" evidence="1">
    <location>
        <begin position="20"/>
        <end position="35"/>
    </location>
</feature>
<evidence type="ECO:0000313" key="3">
    <source>
        <dbReference type="Proteomes" id="UP000027746"/>
    </source>
</evidence>
<dbReference type="RefSeq" id="WP_037924322.1">
    <property type="nucleotide sequence ID" value="NZ_CP054599.1"/>
</dbReference>
<accession>A0A073J4H8</accession>
<protein>
    <submittedName>
        <fullName evidence="2">Uncharacterized protein</fullName>
    </submittedName>
</protein>
<dbReference type="GeneID" id="68868956"/>
<keyword evidence="1" id="KW-0472">Membrane</keyword>
<name>A0A073J4H8_9RHOB</name>
<reference evidence="2 3" key="1">
    <citation type="submission" date="2014-01" db="EMBL/GenBank/DDBJ databases">
        <title>Sulfitobacter sp. H3 (MCCC 1A00686) Genome Sequencing.</title>
        <authorList>
            <person name="Lai Q."/>
            <person name="Hong Z."/>
        </authorList>
    </citation>
    <scope>NUCLEOTIDE SEQUENCE [LARGE SCALE GENOMIC DNA]</scope>
    <source>
        <strain evidence="2 3">H3</strain>
    </source>
</reference>
<keyword evidence="1" id="KW-0812">Transmembrane</keyword>
<keyword evidence="3" id="KW-1185">Reference proteome</keyword>
<sequence>MAVRFFRPEAVAAVMRWREVLVGVGLAVLGLWWILGPGDLLALVGAGLVLVAGGLILIGIQRGRFRGPGGGAGAVQVDEGQITYFGPLTGGAIALREMERLTLDRAMYPPHWRLDQRGSPALMIPVNAAGSDALFDAFASLPGLRTERMLSELSESSRAAVVIWERTPLRPQAARLH</sequence>
<dbReference type="EMBL" id="JAMD01000003">
    <property type="protein sequence ID" value="KEJ96725.1"/>
    <property type="molecule type" value="Genomic_DNA"/>
</dbReference>
<keyword evidence="1" id="KW-1133">Transmembrane helix</keyword>
<evidence type="ECO:0000313" key="2">
    <source>
        <dbReference type="EMBL" id="KEJ96725.1"/>
    </source>
</evidence>